<proteinExistence type="predicted"/>
<evidence type="ECO:0000313" key="2">
    <source>
        <dbReference type="Proteomes" id="UP000199002"/>
    </source>
</evidence>
<dbReference type="STRING" id="592050.SAMN05421875_1138"/>
<dbReference type="RefSeq" id="WP_092698282.1">
    <property type="nucleotide sequence ID" value="NZ_FNQJ01000013.1"/>
</dbReference>
<name>A0A1H4B6V3_9BURK</name>
<organism evidence="1 2">
    <name type="scientific">Acidovorax soli</name>
    <dbReference type="NCBI Taxonomy" id="592050"/>
    <lineage>
        <taxon>Bacteria</taxon>
        <taxon>Pseudomonadati</taxon>
        <taxon>Pseudomonadota</taxon>
        <taxon>Betaproteobacteria</taxon>
        <taxon>Burkholderiales</taxon>
        <taxon>Comamonadaceae</taxon>
        <taxon>Acidovorax</taxon>
    </lineage>
</organism>
<accession>A0A1H4B6V3</accession>
<dbReference type="EMBL" id="FNQJ01000013">
    <property type="protein sequence ID" value="SEA43688.1"/>
    <property type="molecule type" value="Genomic_DNA"/>
</dbReference>
<dbReference type="AlphaFoldDB" id="A0A1H4B6V3"/>
<evidence type="ECO:0000313" key="1">
    <source>
        <dbReference type="EMBL" id="SEA43688.1"/>
    </source>
</evidence>
<protein>
    <submittedName>
        <fullName evidence="1">Uncharacterized protein</fullName>
    </submittedName>
</protein>
<keyword evidence="2" id="KW-1185">Reference proteome</keyword>
<reference evidence="2" key="1">
    <citation type="submission" date="2016-10" db="EMBL/GenBank/DDBJ databases">
        <authorList>
            <person name="Varghese N."/>
            <person name="Submissions S."/>
        </authorList>
    </citation>
    <scope>NUCLEOTIDE SEQUENCE [LARGE SCALE GENOMIC DNA]</scope>
    <source>
        <strain evidence="2">DSM 25157</strain>
    </source>
</reference>
<sequence length="221" mass="24747">MPSKPSLDSIPEVFVPEKMVVEWEKFQALPESEEMAAKELCYLLDMSPRKLQMLRTLGGGPDYIKNGIKFDGSQPAAPEDLISRHRIGYVKADVLSWMESNRASVLMLSKPAKSKVRRFETVADLFDEQAFWVDIDGQVAGFVDDSSLEQYLDLRTKLDIEFLPVAQAATARWSDPAAHRALADSVAQGLRGLSQDIEAKVVASEMHAELRKPEERSVNPR</sequence>
<gene>
    <name evidence="1" type="ORF">SAMN05421875_1138</name>
</gene>
<dbReference type="GeneID" id="34232448"/>
<dbReference type="Proteomes" id="UP000199002">
    <property type="component" value="Unassembled WGS sequence"/>
</dbReference>